<sequence>AFLPYRFLPHSFLRRPGRHDPASLRQGRRPLLDLRGRHGRHLLRDDDHGEEPDPAHPDRGRPLHPDRHRPVLFGL</sequence>
<dbReference type="AlphaFoldDB" id="A0A6J4RAY2"/>
<evidence type="ECO:0000313" key="2">
    <source>
        <dbReference type="EMBL" id="CAA9466222.1"/>
    </source>
</evidence>
<feature type="non-terminal residue" evidence="2">
    <location>
        <position position="1"/>
    </location>
</feature>
<proteinExistence type="predicted"/>
<accession>A0A6J4RAY2</accession>
<organism evidence="2">
    <name type="scientific">uncultured Rubrobacteraceae bacterium</name>
    <dbReference type="NCBI Taxonomy" id="349277"/>
    <lineage>
        <taxon>Bacteria</taxon>
        <taxon>Bacillati</taxon>
        <taxon>Actinomycetota</taxon>
        <taxon>Rubrobacteria</taxon>
        <taxon>Rubrobacterales</taxon>
        <taxon>Rubrobacteraceae</taxon>
        <taxon>environmental samples</taxon>
    </lineage>
</organism>
<reference evidence="2" key="1">
    <citation type="submission" date="2020-02" db="EMBL/GenBank/DDBJ databases">
        <authorList>
            <person name="Meier V. D."/>
        </authorList>
    </citation>
    <scope>NUCLEOTIDE SEQUENCE</scope>
    <source>
        <strain evidence="2">AVDCRST_MAG02</strain>
    </source>
</reference>
<gene>
    <name evidence="2" type="ORF">AVDCRST_MAG02-3139</name>
</gene>
<evidence type="ECO:0000256" key="1">
    <source>
        <dbReference type="SAM" id="MobiDB-lite"/>
    </source>
</evidence>
<feature type="non-terminal residue" evidence="2">
    <location>
        <position position="75"/>
    </location>
</feature>
<dbReference type="EMBL" id="CADCVH010000095">
    <property type="protein sequence ID" value="CAA9466222.1"/>
    <property type="molecule type" value="Genomic_DNA"/>
</dbReference>
<name>A0A6J4RAY2_9ACTN</name>
<feature type="compositionally biased region" description="Basic and acidic residues" evidence="1">
    <location>
        <begin position="30"/>
        <end position="69"/>
    </location>
</feature>
<feature type="region of interest" description="Disordered" evidence="1">
    <location>
        <begin position="14"/>
        <end position="75"/>
    </location>
</feature>
<protein>
    <submittedName>
        <fullName evidence="2">Protein translocase membrane subunit SecG</fullName>
    </submittedName>
</protein>